<evidence type="ECO:0000313" key="4">
    <source>
        <dbReference type="Proteomes" id="UP001385951"/>
    </source>
</evidence>
<feature type="domain" description="NmrA-like" evidence="2">
    <location>
        <begin position="5"/>
        <end position="82"/>
    </location>
</feature>
<comment type="caution">
    <text evidence="3">The sequence shown here is derived from an EMBL/GenBank/DDBJ whole genome shotgun (WGS) entry which is preliminary data.</text>
</comment>
<dbReference type="Proteomes" id="UP001385951">
    <property type="component" value="Unassembled WGS sequence"/>
</dbReference>
<protein>
    <recommendedName>
        <fullName evidence="2">NmrA-like domain-containing protein</fullName>
    </recommendedName>
</protein>
<organism evidence="3 4">
    <name type="scientific">Cerrena zonata</name>
    <dbReference type="NCBI Taxonomy" id="2478898"/>
    <lineage>
        <taxon>Eukaryota</taxon>
        <taxon>Fungi</taxon>
        <taxon>Dikarya</taxon>
        <taxon>Basidiomycota</taxon>
        <taxon>Agaricomycotina</taxon>
        <taxon>Agaricomycetes</taxon>
        <taxon>Polyporales</taxon>
        <taxon>Cerrenaceae</taxon>
        <taxon>Cerrena</taxon>
    </lineage>
</organism>
<keyword evidence="1" id="KW-0812">Transmembrane</keyword>
<dbReference type="InterPro" id="IPR036291">
    <property type="entry name" value="NAD(P)-bd_dom_sf"/>
</dbReference>
<dbReference type="GO" id="GO:0005737">
    <property type="term" value="C:cytoplasm"/>
    <property type="evidence" value="ECO:0007669"/>
    <property type="project" value="TreeGrafter"/>
</dbReference>
<feature type="transmembrane region" description="Helical" evidence="1">
    <location>
        <begin position="6"/>
        <end position="27"/>
    </location>
</feature>
<reference evidence="3 4" key="1">
    <citation type="submission" date="2022-09" db="EMBL/GenBank/DDBJ databases">
        <authorList>
            <person name="Palmer J.M."/>
        </authorList>
    </citation>
    <scope>NUCLEOTIDE SEQUENCE [LARGE SCALE GENOMIC DNA]</scope>
    <source>
        <strain evidence="3 4">DSM 7382</strain>
    </source>
</reference>
<dbReference type="Pfam" id="PF05368">
    <property type="entry name" value="NmrA"/>
    <property type="match status" value="1"/>
</dbReference>
<keyword evidence="1" id="KW-0472">Membrane</keyword>
<dbReference type="SUPFAM" id="SSF51735">
    <property type="entry name" value="NAD(P)-binding Rossmann-fold domains"/>
    <property type="match status" value="1"/>
</dbReference>
<proteinExistence type="predicted"/>
<keyword evidence="1" id="KW-1133">Transmembrane helix</keyword>
<accession>A0AAW0G6P4</accession>
<dbReference type="PANTHER" id="PTHR48079">
    <property type="entry name" value="PROTEIN YEEZ"/>
    <property type="match status" value="1"/>
</dbReference>
<evidence type="ECO:0000313" key="3">
    <source>
        <dbReference type="EMBL" id="KAK7689016.1"/>
    </source>
</evidence>
<feature type="transmembrane region" description="Helical" evidence="1">
    <location>
        <begin position="169"/>
        <end position="186"/>
    </location>
</feature>
<dbReference type="InterPro" id="IPR051783">
    <property type="entry name" value="NAD(P)-dependent_oxidoreduct"/>
</dbReference>
<sequence length="352" mass="38808">MNDPVIFLLGATGYVGSQFLVFLGQTLSNLSVRALVRSPTKDRETWLQQTHPNLIIIEGSLDDTELIEEQARKADIVINIASCDHISCSILSGLSKRSMDNPKEPPTLLHISGTGILSDNARGEPLVTPKVYSDLDLDLDSLPAENPHLQIDIPIVKAGISKEHHVRTAILFPGFIYGLVIGIYVIEGIQKKPTWARLLLHFAKNTGHVGMWGRGLNTMSIIHVKDVATAIMTVLKALLDDRADVGSEGLYFVGCNEIRPSWLDITSATGDYLYSKGVVSQAGTRPYSDDFIQSFTAGNLSRGVYSDGWHTFGANNWVESDRLTKFGWQPVETRKNNFFDTLKASLEIALQD</sequence>
<name>A0AAW0G6P4_9APHY</name>
<evidence type="ECO:0000259" key="2">
    <source>
        <dbReference type="Pfam" id="PF05368"/>
    </source>
</evidence>
<dbReference type="Gene3D" id="3.40.50.720">
    <property type="entry name" value="NAD(P)-binding Rossmann-like Domain"/>
    <property type="match status" value="2"/>
</dbReference>
<evidence type="ECO:0000256" key="1">
    <source>
        <dbReference type="SAM" id="Phobius"/>
    </source>
</evidence>
<keyword evidence="4" id="KW-1185">Reference proteome</keyword>
<dbReference type="AlphaFoldDB" id="A0AAW0G6P4"/>
<dbReference type="EMBL" id="JASBNA010000009">
    <property type="protein sequence ID" value="KAK7689016.1"/>
    <property type="molecule type" value="Genomic_DNA"/>
</dbReference>
<dbReference type="InterPro" id="IPR008030">
    <property type="entry name" value="NmrA-like"/>
</dbReference>
<dbReference type="PANTHER" id="PTHR48079:SF6">
    <property type="entry name" value="NAD(P)-BINDING DOMAIN-CONTAINING PROTEIN-RELATED"/>
    <property type="match status" value="1"/>
</dbReference>
<gene>
    <name evidence="3" type="ORF">QCA50_007707</name>
</gene>
<dbReference type="GO" id="GO:0004029">
    <property type="term" value="F:aldehyde dehydrogenase (NAD+) activity"/>
    <property type="evidence" value="ECO:0007669"/>
    <property type="project" value="TreeGrafter"/>
</dbReference>